<dbReference type="AlphaFoldDB" id="A0A151T5M2"/>
<dbReference type="InterPro" id="IPR036163">
    <property type="entry name" value="HMA_dom_sf"/>
</dbReference>
<dbReference type="EMBL" id="CM003610">
    <property type="protein sequence ID" value="KYP62346.1"/>
    <property type="molecule type" value="Genomic_DNA"/>
</dbReference>
<dbReference type="Pfam" id="PF00403">
    <property type="entry name" value="HMA"/>
    <property type="match status" value="1"/>
</dbReference>
<reference evidence="3 4" key="1">
    <citation type="journal article" date="2012" name="Nat. Biotechnol.">
        <title>Draft genome sequence of pigeonpea (Cajanus cajan), an orphan legume crop of resource-poor farmers.</title>
        <authorList>
            <person name="Varshney R.K."/>
            <person name="Chen W."/>
            <person name="Li Y."/>
            <person name="Bharti A.K."/>
            <person name="Saxena R.K."/>
            <person name="Schlueter J.A."/>
            <person name="Donoghue M.T."/>
            <person name="Azam S."/>
            <person name="Fan G."/>
            <person name="Whaley A.M."/>
            <person name="Farmer A.D."/>
            <person name="Sheridan J."/>
            <person name="Iwata A."/>
            <person name="Tuteja R."/>
            <person name="Penmetsa R.V."/>
            <person name="Wu W."/>
            <person name="Upadhyaya H.D."/>
            <person name="Yang S.P."/>
            <person name="Shah T."/>
            <person name="Saxena K.B."/>
            <person name="Michael T."/>
            <person name="McCombie W.R."/>
            <person name="Yang B."/>
            <person name="Zhang G."/>
            <person name="Yang H."/>
            <person name="Wang J."/>
            <person name="Spillane C."/>
            <person name="Cook D.R."/>
            <person name="May G.D."/>
            <person name="Xu X."/>
            <person name="Jackson S.A."/>
        </authorList>
    </citation>
    <scope>NUCLEOTIDE SEQUENCE [LARGE SCALE GENOMIC DNA]</scope>
    <source>
        <strain evidence="4">cv. Asha</strain>
    </source>
</reference>
<sequence>MTCSACAASVEKAVKRLPGIRQAVVDVLNNRAQVLFYPSFVNVSFFFTNPFHTHLQSSCLFLFMFSLKMNR</sequence>
<dbReference type="Proteomes" id="UP000075243">
    <property type="component" value="Chromosome 8"/>
</dbReference>
<dbReference type="CDD" id="cd00371">
    <property type="entry name" value="HMA"/>
    <property type="match status" value="1"/>
</dbReference>
<name>A0A151T5M2_CAJCA</name>
<protein>
    <submittedName>
        <fullName evidence="3">Copper-transporting ATPase 3</fullName>
    </submittedName>
</protein>
<evidence type="ECO:0000313" key="4">
    <source>
        <dbReference type="Proteomes" id="UP000075243"/>
    </source>
</evidence>
<accession>A0A151T5M2</accession>
<dbReference type="Gene3D" id="3.30.70.100">
    <property type="match status" value="1"/>
</dbReference>
<evidence type="ECO:0000256" key="1">
    <source>
        <dbReference type="ARBA" id="ARBA00022723"/>
    </source>
</evidence>
<dbReference type="InterPro" id="IPR006121">
    <property type="entry name" value="HMA_dom"/>
</dbReference>
<dbReference type="PANTHER" id="PTHR46594:SF4">
    <property type="entry name" value="P-TYPE CATION-TRANSPORTING ATPASE"/>
    <property type="match status" value="1"/>
</dbReference>
<dbReference type="PANTHER" id="PTHR46594">
    <property type="entry name" value="P-TYPE CATION-TRANSPORTING ATPASE"/>
    <property type="match status" value="1"/>
</dbReference>
<gene>
    <name evidence="3" type="ORF">KK1_016878</name>
</gene>
<evidence type="ECO:0000313" key="3">
    <source>
        <dbReference type="EMBL" id="KYP62346.1"/>
    </source>
</evidence>
<organism evidence="3 4">
    <name type="scientific">Cajanus cajan</name>
    <name type="common">Pigeon pea</name>
    <name type="synonym">Cajanus indicus</name>
    <dbReference type="NCBI Taxonomy" id="3821"/>
    <lineage>
        <taxon>Eukaryota</taxon>
        <taxon>Viridiplantae</taxon>
        <taxon>Streptophyta</taxon>
        <taxon>Embryophyta</taxon>
        <taxon>Tracheophyta</taxon>
        <taxon>Spermatophyta</taxon>
        <taxon>Magnoliopsida</taxon>
        <taxon>eudicotyledons</taxon>
        <taxon>Gunneridae</taxon>
        <taxon>Pentapetalae</taxon>
        <taxon>rosids</taxon>
        <taxon>fabids</taxon>
        <taxon>Fabales</taxon>
        <taxon>Fabaceae</taxon>
        <taxon>Papilionoideae</taxon>
        <taxon>50 kb inversion clade</taxon>
        <taxon>NPAAA clade</taxon>
        <taxon>indigoferoid/millettioid clade</taxon>
        <taxon>Phaseoleae</taxon>
        <taxon>Cajanus</taxon>
    </lineage>
</organism>
<dbReference type="PROSITE" id="PS50846">
    <property type="entry name" value="HMA_2"/>
    <property type="match status" value="1"/>
</dbReference>
<keyword evidence="4" id="KW-1185">Reference proteome</keyword>
<dbReference type="STRING" id="3821.A0A151T5M2"/>
<feature type="domain" description="HMA" evidence="2">
    <location>
        <begin position="1"/>
        <end position="58"/>
    </location>
</feature>
<keyword evidence="1" id="KW-0479">Metal-binding</keyword>
<proteinExistence type="predicted"/>
<dbReference type="SUPFAM" id="SSF55008">
    <property type="entry name" value="HMA, heavy metal-associated domain"/>
    <property type="match status" value="1"/>
</dbReference>
<dbReference type="Gramene" id="C.cajan_16396.t">
    <property type="protein sequence ID" value="C.cajan_16396.t.cds1"/>
    <property type="gene ID" value="C.cajan_16396"/>
</dbReference>
<evidence type="ECO:0000259" key="2">
    <source>
        <dbReference type="PROSITE" id="PS50846"/>
    </source>
</evidence>
<dbReference type="GO" id="GO:0046872">
    <property type="term" value="F:metal ion binding"/>
    <property type="evidence" value="ECO:0007669"/>
    <property type="project" value="UniProtKB-KW"/>
</dbReference>